<dbReference type="GO" id="GO:0003993">
    <property type="term" value="F:acid phosphatase activity"/>
    <property type="evidence" value="ECO:0007669"/>
    <property type="project" value="InterPro"/>
</dbReference>
<gene>
    <name evidence="3" type="ORF">A2W14_04220</name>
</gene>
<dbReference type="GO" id="GO:0046872">
    <property type="term" value="F:metal ion binding"/>
    <property type="evidence" value="ECO:0007669"/>
    <property type="project" value="InterPro"/>
</dbReference>
<dbReference type="InterPro" id="IPR003961">
    <property type="entry name" value="FN3_dom"/>
</dbReference>
<evidence type="ECO:0000313" key="3">
    <source>
        <dbReference type="EMBL" id="OGG02092.1"/>
    </source>
</evidence>
<dbReference type="InterPro" id="IPR008963">
    <property type="entry name" value="Purple_acid_Pase-like_N"/>
</dbReference>
<accession>A0A1F5YQC5</accession>
<sequence length="256" mass="29136">MFCPACNNQLQKISVTTKEGGRFEVDHCGYCGGTWFDPYEINRIPFHEVVTLANLTVQTRKIYAKRKVQLCPNDHCPLDPFKGDAVPKDVRLLWCKRCLGIWATQKDLWEFKKHQEETVSAYDVASKFFPALSVAFIPVLTFLFLLATTFTTIFSVQQQKEARIFAESRISHLVTQTIQPDTVSITFITQVPLISSIVYGQSSLEMTEAVISEVSTQTHAVILSNLKENTDYLFRLTLEDNNGKTYTTDLKTFSTR</sequence>
<comment type="caution">
    <text evidence="3">The sequence shown here is derived from an EMBL/GenBank/DDBJ whole genome shotgun (WGS) entry which is preliminary data.</text>
</comment>
<organism evidence="3 4">
    <name type="scientific">Candidatus Gottesmanbacteria bacterium RBG_16_37_8</name>
    <dbReference type="NCBI Taxonomy" id="1798371"/>
    <lineage>
        <taxon>Bacteria</taxon>
        <taxon>Candidatus Gottesmaniibacteriota</taxon>
    </lineage>
</organism>
<reference evidence="3 4" key="1">
    <citation type="journal article" date="2016" name="Nat. Commun.">
        <title>Thousands of microbial genomes shed light on interconnected biogeochemical processes in an aquifer system.</title>
        <authorList>
            <person name="Anantharaman K."/>
            <person name="Brown C.T."/>
            <person name="Hug L.A."/>
            <person name="Sharon I."/>
            <person name="Castelle C.J."/>
            <person name="Probst A.J."/>
            <person name="Thomas B.C."/>
            <person name="Singh A."/>
            <person name="Wilkins M.J."/>
            <person name="Karaoz U."/>
            <person name="Brodie E.L."/>
            <person name="Williams K.H."/>
            <person name="Hubbard S.S."/>
            <person name="Banfield J.F."/>
        </authorList>
    </citation>
    <scope>NUCLEOTIDE SEQUENCE [LARGE SCALE GENOMIC DNA]</scope>
</reference>
<protein>
    <recommendedName>
        <fullName evidence="2">Fibronectin type-III domain-containing protein</fullName>
    </recommendedName>
</protein>
<evidence type="ECO:0000256" key="1">
    <source>
        <dbReference type="SAM" id="Phobius"/>
    </source>
</evidence>
<keyword evidence="1" id="KW-1133">Transmembrane helix</keyword>
<dbReference type="AlphaFoldDB" id="A0A1F5YQC5"/>
<feature type="transmembrane region" description="Helical" evidence="1">
    <location>
        <begin position="128"/>
        <end position="154"/>
    </location>
</feature>
<evidence type="ECO:0000259" key="2">
    <source>
        <dbReference type="PROSITE" id="PS50853"/>
    </source>
</evidence>
<dbReference type="InterPro" id="IPR027392">
    <property type="entry name" value="TF_Znf"/>
</dbReference>
<keyword evidence="1" id="KW-0472">Membrane</keyword>
<name>A0A1F5YQC5_9BACT</name>
<dbReference type="PROSITE" id="PS50853">
    <property type="entry name" value="FN3"/>
    <property type="match status" value="1"/>
</dbReference>
<keyword evidence="1" id="KW-0812">Transmembrane</keyword>
<dbReference type="EMBL" id="MFJA01000077">
    <property type="protein sequence ID" value="OGG02092.1"/>
    <property type="molecule type" value="Genomic_DNA"/>
</dbReference>
<proteinExistence type="predicted"/>
<dbReference type="Pfam" id="PF13453">
    <property type="entry name" value="Zn_ribbon_TFIIB"/>
    <property type="match status" value="1"/>
</dbReference>
<dbReference type="Proteomes" id="UP000176665">
    <property type="component" value="Unassembled WGS sequence"/>
</dbReference>
<dbReference type="SUPFAM" id="SSF49363">
    <property type="entry name" value="Purple acid phosphatase, N-terminal domain"/>
    <property type="match status" value="1"/>
</dbReference>
<evidence type="ECO:0000313" key="4">
    <source>
        <dbReference type="Proteomes" id="UP000176665"/>
    </source>
</evidence>
<feature type="domain" description="Fibronectin type-III" evidence="2">
    <location>
        <begin position="169"/>
        <end position="256"/>
    </location>
</feature>